<feature type="region of interest" description="Disordered" evidence="1">
    <location>
        <begin position="1"/>
        <end position="47"/>
    </location>
</feature>
<evidence type="ECO:0000256" key="1">
    <source>
        <dbReference type="SAM" id="MobiDB-lite"/>
    </source>
</evidence>
<feature type="compositionally biased region" description="Basic and acidic residues" evidence="1">
    <location>
        <begin position="1"/>
        <end position="19"/>
    </location>
</feature>
<dbReference type="EMBL" id="JAAGNN010000012">
    <property type="protein sequence ID" value="KAF4082687.1"/>
    <property type="molecule type" value="Genomic_DNA"/>
</dbReference>
<name>A0A7J6AKS7_AMEME</name>
<comment type="caution">
    <text evidence="2">The sequence shown here is derived from an EMBL/GenBank/DDBJ whole genome shotgun (WGS) entry which is preliminary data.</text>
</comment>
<feature type="compositionally biased region" description="Low complexity" evidence="1">
    <location>
        <begin position="28"/>
        <end position="44"/>
    </location>
</feature>
<dbReference type="Proteomes" id="UP000593565">
    <property type="component" value="Unassembled WGS sequence"/>
</dbReference>
<keyword evidence="3" id="KW-1185">Reference proteome</keyword>
<proteinExistence type="predicted"/>
<sequence>MSHSDGESQRSVMEKEEPRCSPSPPSTPSICSPTSSASASSVPSTGKNVCASCGLEILDRYLLKELDLCMREVCCDRCGHASAIAMAHYLCACT</sequence>
<evidence type="ECO:0000313" key="3">
    <source>
        <dbReference type="Proteomes" id="UP000593565"/>
    </source>
</evidence>
<protein>
    <submittedName>
        <fullName evidence="2">Uncharacterized protein</fullName>
    </submittedName>
</protein>
<gene>
    <name evidence="2" type="ORF">AMELA_G00154510</name>
</gene>
<evidence type="ECO:0000313" key="2">
    <source>
        <dbReference type="EMBL" id="KAF4082687.1"/>
    </source>
</evidence>
<organism evidence="2 3">
    <name type="scientific">Ameiurus melas</name>
    <name type="common">Black bullhead</name>
    <name type="synonym">Silurus melas</name>
    <dbReference type="NCBI Taxonomy" id="219545"/>
    <lineage>
        <taxon>Eukaryota</taxon>
        <taxon>Metazoa</taxon>
        <taxon>Chordata</taxon>
        <taxon>Craniata</taxon>
        <taxon>Vertebrata</taxon>
        <taxon>Euteleostomi</taxon>
        <taxon>Actinopterygii</taxon>
        <taxon>Neopterygii</taxon>
        <taxon>Teleostei</taxon>
        <taxon>Ostariophysi</taxon>
        <taxon>Siluriformes</taxon>
        <taxon>Ictaluridae</taxon>
        <taxon>Ameiurus</taxon>
    </lineage>
</organism>
<reference evidence="2 3" key="1">
    <citation type="submission" date="2020-02" db="EMBL/GenBank/DDBJ databases">
        <title>A chromosome-scale genome assembly of the black bullhead catfish (Ameiurus melas).</title>
        <authorList>
            <person name="Wen M."/>
            <person name="Zham M."/>
            <person name="Cabau C."/>
            <person name="Klopp C."/>
            <person name="Donnadieu C."/>
            <person name="Roques C."/>
            <person name="Bouchez O."/>
            <person name="Lampietro C."/>
            <person name="Jouanno E."/>
            <person name="Herpin A."/>
            <person name="Louis A."/>
            <person name="Berthelot C."/>
            <person name="Parey E."/>
            <person name="Roest-Crollius H."/>
            <person name="Braasch I."/>
            <person name="Postlethwait J."/>
            <person name="Robinson-Rechavi M."/>
            <person name="Echchiki A."/>
            <person name="Begum T."/>
            <person name="Montfort J."/>
            <person name="Schartl M."/>
            <person name="Bobe J."/>
            <person name="Guiguen Y."/>
        </authorList>
    </citation>
    <scope>NUCLEOTIDE SEQUENCE [LARGE SCALE GENOMIC DNA]</scope>
    <source>
        <strain evidence="2">M_S1</strain>
        <tissue evidence="2">Blood</tissue>
    </source>
</reference>
<accession>A0A7J6AKS7</accession>
<dbReference type="AlphaFoldDB" id="A0A7J6AKS7"/>